<comment type="similarity">
    <text evidence="3">Belongs to the HARBI1 family.</text>
</comment>
<comment type="caution">
    <text evidence="9">The sequence shown here is derived from an EMBL/GenBank/DDBJ whole genome shotgun (WGS) entry which is preliminary data.</text>
</comment>
<dbReference type="GO" id="GO:0004518">
    <property type="term" value="F:nuclease activity"/>
    <property type="evidence" value="ECO:0007669"/>
    <property type="project" value="UniProtKB-KW"/>
</dbReference>
<dbReference type="GO" id="GO:0046872">
    <property type="term" value="F:metal ion binding"/>
    <property type="evidence" value="ECO:0007669"/>
    <property type="project" value="UniProtKB-KW"/>
</dbReference>
<name>A0AAV8VCM2_9CUCU</name>
<accession>A0AAV8VCM2</accession>
<organism evidence="9 10">
    <name type="scientific">Exocentrus adspersus</name>
    <dbReference type="NCBI Taxonomy" id="1586481"/>
    <lineage>
        <taxon>Eukaryota</taxon>
        <taxon>Metazoa</taxon>
        <taxon>Ecdysozoa</taxon>
        <taxon>Arthropoda</taxon>
        <taxon>Hexapoda</taxon>
        <taxon>Insecta</taxon>
        <taxon>Pterygota</taxon>
        <taxon>Neoptera</taxon>
        <taxon>Endopterygota</taxon>
        <taxon>Coleoptera</taxon>
        <taxon>Polyphaga</taxon>
        <taxon>Cucujiformia</taxon>
        <taxon>Chrysomeloidea</taxon>
        <taxon>Cerambycidae</taxon>
        <taxon>Lamiinae</taxon>
        <taxon>Acanthocinini</taxon>
        <taxon>Exocentrus</taxon>
    </lineage>
</organism>
<sequence length="181" mass="21359">MMEKYTETEKDASLQIRNIVARWPGSCHDRLSIIENHLIFNHSRLKFNFENGRYTRFLLIGDSGYAVQPYLLTPLQTTNTEPERLYNEALVRSRNVVERQYGVWKRRFPILSRGIQVDVNTAMTIIIVTAVLHNIAVEMNEDLPDNFDNPVEIEQEVHQHNNENQYAQHFRTMFINNHFNL</sequence>
<proteinExistence type="inferred from homology"/>
<evidence type="ECO:0000259" key="8">
    <source>
        <dbReference type="Pfam" id="PF13359"/>
    </source>
</evidence>
<dbReference type="GO" id="GO:0016787">
    <property type="term" value="F:hydrolase activity"/>
    <property type="evidence" value="ECO:0007669"/>
    <property type="project" value="UniProtKB-KW"/>
</dbReference>
<keyword evidence="10" id="KW-1185">Reference proteome</keyword>
<evidence type="ECO:0000256" key="7">
    <source>
        <dbReference type="ARBA" id="ARBA00023242"/>
    </source>
</evidence>
<keyword evidence="4" id="KW-0540">Nuclease</keyword>
<evidence type="ECO:0000256" key="5">
    <source>
        <dbReference type="ARBA" id="ARBA00022723"/>
    </source>
</evidence>
<reference evidence="9 10" key="1">
    <citation type="journal article" date="2023" name="Insect Mol. Biol.">
        <title>Genome sequencing provides insights into the evolution of gene families encoding plant cell wall-degrading enzymes in longhorned beetles.</title>
        <authorList>
            <person name="Shin N.R."/>
            <person name="Okamura Y."/>
            <person name="Kirsch R."/>
            <person name="Pauchet Y."/>
        </authorList>
    </citation>
    <scope>NUCLEOTIDE SEQUENCE [LARGE SCALE GENOMIC DNA]</scope>
    <source>
        <strain evidence="9">EAD_L_NR</strain>
    </source>
</reference>
<comment type="subcellular location">
    <subcellularLocation>
        <location evidence="2">Nucleus</location>
    </subcellularLocation>
</comment>
<dbReference type="GO" id="GO:0005634">
    <property type="term" value="C:nucleus"/>
    <property type="evidence" value="ECO:0007669"/>
    <property type="project" value="UniProtKB-SubCell"/>
</dbReference>
<dbReference type="Proteomes" id="UP001159042">
    <property type="component" value="Unassembled WGS sequence"/>
</dbReference>
<dbReference type="PANTHER" id="PTHR22930">
    <property type="match status" value="1"/>
</dbReference>
<evidence type="ECO:0000256" key="4">
    <source>
        <dbReference type="ARBA" id="ARBA00022722"/>
    </source>
</evidence>
<keyword evidence="6" id="KW-0378">Hydrolase</keyword>
<evidence type="ECO:0000256" key="3">
    <source>
        <dbReference type="ARBA" id="ARBA00006958"/>
    </source>
</evidence>
<keyword evidence="7" id="KW-0539">Nucleus</keyword>
<evidence type="ECO:0000256" key="6">
    <source>
        <dbReference type="ARBA" id="ARBA00022801"/>
    </source>
</evidence>
<evidence type="ECO:0000256" key="2">
    <source>
        <dbReference type="ARBA" id="ARBA00004123"/>
    </source>
</evidence>
<dbReference type="PANTHER" id="PTHR22930:SF289">
    <property type="entry name" value="DDE TNP4 DOMAIN-CONTAINING PROTEIN-RELATED"/>
    <property type="match status" value="1"/>
</dbReference>
<dbReference type="EMBL" id="JANEYG010000154">
    <property type="protein sequence ID" value="KAJ8911942.1"/>
    <property type="molecule type" value="Genomic_DNA"/>
</dbReference>
<dbReference type="Pfam" id="PF13359">
    <property type="entry name" value="DDE_Tnp_4"/>
    <property type="match status" value="1"/>
</dbReference>
<feature type="domain" description="DDE Tnp4" evidence="8">
    <location>
        <begin position="12"/>
        <end position="134"/>
    </location>
</feature>
<keyword evidence="5" id="KW-0479">Metal-binding</keyword>
<evidence type="ECO:0000313" key="9">
    <source>
        <dbReference type="EMBL" id="KAJ8911942.1"/>
    </source>
</evidence>
<dbReference type="AlphaFoldDB" id="A0AAV8VCM2"/>
<gene>
    <name evidence="9" type="ORF">NQ315_016286</name>
</gene>
<evidence type="ECO:0000256" key="1">
    <source>
        <dbReference type="ARBA" id="ARBA00001968"/>
    </source>
</evidence>
<protein>
    <recommendedName>
        <fullName evidence="8">DDE Tnp4 domain-containing protein</fullName>
    </recommendedName>
</protein>
<comment type="cofactor">
    <cofactor evidence="1">
        <name>a divalent metal cation</name>
        <dbReference type="ChEBI" id="CHEBI:60240"/>
    </cofactor>
</comment>
<dbReference type="InterPro" id="IPR045249">
    <property type="entry name" value="HARBI1-like"/>
</dbReference>
<evidence type="ECO:0000313" key="10">
    <source>
        <dbReference type="Proteomes" id="UP001159042"/>
    </source>
</evidence>
<dbReference type="InterPro" id="IPR027806">
    <property type="entry name" value="HARBI1_dom"/>
</dbReference>